<dbReference type="GO" id="GO:0005769">
    <property type="term" value="C:early endosome"/>
    <property type="evidence" value="ECO:0007669"/>
    <property type="project" value="TreeGrafter"/>
</dbReference>
<dbReference type="InterPro" id="IPR042234">
    <property type="entry name" value="WDFY1/WDFY2"/>
</dbReference>
<dbReference type="PANTHER" id="PTHR46189:SF1">
    <property type="entry name" value="LD41958P"/>
    <property type="match status" value="1"/>
</dbReference>
<organism evidence="4 5">
    <name type="scientific">Caenorhabditis angaria</name>
    <dbReference type="NCBI Taxonomy" id="860376"/>
    <lineage>
        <taxon>Eukaryota</taxon>
        <taxon>Metazoa</taxon>
        <taxon>Ecdysozoa</taxon>
        <taxon>Nematoda</taxon>
        <taxon>Chromadorea</taxon>
        <taxon>Rhabditida</taxon>
        <taxon>Rhabditina</taxon>
        <taxon>Rhabditomorpha</taxon>
        <taxon>Rhabditoidea</taxon>
        <taxon>Rhabditidae</taxon>
        <taxon>Peloderinae</taxon>
        <taxon>Caenorhabditis</taxon>
    </lineage>
</organism>
<proteinExistence type="predicted"/>
<dbReference type="PROSITE" id="PS00678">
    <property type="entry name" value="WD_REPEATS_1"/>
    <property type="match status" value="1"/>
</dbReference>
<gene>
    <name evidence="4" type="ORF">CAMP_LOCUS3294</name>
</gene>
<keyword evidence="5" id="KW-1185">Reference proteome</keyword>
<evidence type="ECO:0000256" key="3">
    <source>
        <dbReference type="PROSITE-ProRule" id="PRU00221"/>
    </source>
</evidence>
<dbReference type="PANTHER" id="PTHR46189">
    <property type="entry name" value="LD41958P"/>
    <property type="match status" value="1"/>
</dbReference>
<dbReference type="InterPro" id="IPR001680">
    <property type="entry name" value="WD40_rpt"/>
</dbReference>
<reference evidence="4" key="1">
    <citation type="submission" date="2022-11" db="EMBL/GenBank/DDBJ databases">
        <authorList>
            <person name="Kikuchi T."/>
        </authorList>
    </citation>
    <scope>NUCLEOTIDE SEQUENCE</scope>
    <source>
        <strain evidence="4">PS1010</strain>
    </source>
</reference>
<evidence type="ECO:0008006" key="6">
    <source>
        <dbReference type="Google" id="ProtNLM"/>
    </source>
</evidence>
<evidence type="ECO:0000256" key="2">
    <source>
        <dbReference type="ARBA" id="ARBA00022737"/>
    </source>
</evidence>
<dbReference type="Pfam" id="PF00400">
    <property type="entry name" value="WD40"/>
    <property type="match status" value="3"/>
</dbReference>
<keyword evidence="2" id="KW-0677">Repeat</keyword>
<dbReference type="PROSITE" id="PS50294">
    <property type="entry name" value="WD_REPEATS_REGION"/>
    <property type="match status" value="2"/>
</dbReference>
<protein>
    <recommendedName>
        <fullName evidence="6">WD_REPEATS_REGION domain-containing protein</fullName>
    </recommendedName>
</protein>
<accession>A0A9P1I6Y4</accession>
<dbReference type="EMBL" id="CANHGI010000002">
    <property type="protein sequence ID" value="CAI5440657.1"/>
    <property type="molecule type" value="Genomic_DNA"/>
</dbReference>
<dbReference type="OrthoDB" id="63070at2759"/>
<dbReference type="InterPro" id="IPR019775">
    <property type="entry name" value="WD40_repeat_CS"/>
</dbReference>
<dbReference type="SMART" id="SM00320">
    <property type="entry name" value="WD40"/>
    <property type="match status" value="4"/>
</dbReference>
<sequence>MAAIINSRSAETAESTETTSFANSKPTLLHKISGHVARINDIVLLSKDDGIWTASDDRSVRLYLKRDNDQFWPSIHHFMPVAPTCLFYSEETYRLLVGLINGQVYEFSVADDFNSMSEKRKWTMHAGPISGLGYAISAELIFSCSRDKSVIWHCADTSVKLGAYHCDNSCTALVIDLPFVFIGDHAGNVIVLRMSGNNANLVSKLSAHTAPISSLSWDRVKEVLYSGCHDNLVIMWDIGGGRGEAYELNGHTSKVTRLCAAPGAYRLFSADDLGKLMCWDMKAKRF</sequence>
<feature type="repeat" description="WD" evidence="3">
    <location>
        <begin position="205"/>
        <end position="238"/>
    </location>
</feature>
<keyword evidence="1 3" id="KW-0853">WD repeat</keyword>
<dbReference type="SUPFAM" id="SSF50978">
    <property type="entry name" value="WD40 repeat-like"/>
    <property type="match status" value="1"/>
</dbReference>
<dbReference type="PROSITE" id="PS50082">
    <property type="entry name" value="WD_REPEATS_2"/>
    <property type="match status" value="2"/>
</dbReference>
<feature type="repeat" description="WD" evidence="3">
    <location>
        <begin position="248"/>
        <end position="286"/>
    </location>
</feature>
<comment type="caution">
    <text evidence="4">The sequence shown here is derived from an EMBL/GenBank/DDBJ whole genome shotgun (WGS) entry which is preliminary data.</text>
</comment>
<dbReference type="InterPro" id="IPR036322">
    <property type="entry name" value="WD40_repeat_dom_sf"/>
</dbReference>
<dbReference type="AlphaFoldDB" id="A0A9P1I6Y4"/>
<dbReference type="Gene3D" id="2.130.10.10">
    <property type="entry name" value="YVTN repeat-like/Quinoprotein amine dehydrogenase"/>
    <property type="match status" value="2"/>
</dbReference>
<dbReference type="Proteomes" id="UP001152747">
    <property type="component" value="Unassembled WGS sequence"/>
</dbReference>
<evidence type="ECO:0000313" key="4">
    <source>
        <dbReference type="EMBL" id="CAI5440657.1"/>
    </source>
</evidence>
<evidence type="ECO:0000313" key="5">
    <source>
        <dbReference type="Proteomes" id="UP001152747"/>
    </source>
</evidence>
<dbReference type="InterPro" id="IPR015943">
    <property type="entry name" value="WD40/YVTN_repeat-like_dom_sf"/>
</dbReference>
<evidence type="ECO:0000256" key="1">
    <source>
        <dbReference type="ARBA" id="ARBA00022574"/>
    </source>
</evidence>
<name>A0A9P1I6Y4_9PELO</name>